<proteinExistence type="predicted"/>
<protein>
    <submittedName>
        <fullName evidence="1">Uncharacterized protein</fullName>
    </submittedName>
</protein>
<reference evidence="1 2" key="2">
    <citation type="journal article" date="2022" name="Mol. Ecol. Resour.">
        <title>The genomes of chicory, endive, great burdock and yacon provide insights into Asteraceae paleo-polyploidization history and plant inulin production.</title>
        <authorList>
            <person name="Fan W."/>
            <person name="Wang S."/>
            <person name="Wang H."/>
            <person name="Wang A."/>
            <person name="Jiang F."/>
            <person name="Liu H."/>
            <person name="Zhao H."/>
            <person name="Xu D."/>
            <person name="Zhang Y."/>
        </authorList>
    </citation>
    <scope>NUCLEOTIDE SEQUENCE [LARGE SCALE GENOMIC DNA]</scope>
    <source>
        <strain evidence="2">cv. Niubang</strain>
    </source>
</reference>
<name>A0ACB8YHV3_ARCLA</name>
<gene>
    <name evidence="1" type="ORF">L6452_34068</name>
</gene>
<evidence type="ECO:0000313" key="2">
    <source>
        <dbReference type="Proteomes" id="UP001055879"/>
    </source>
</evidence>
<comment type="caution">
    <text evidence="1">The sequence shown here is derived from an EMBL/GenBank/DDBJ whole genome shotgun (WGS) entry which is preliminary data.</text>
</comment>
<keyword evidence="2" id="KW-1185">Reference proteome</keyword>
<dbReference type="Proteomes" id="UP001055879">
    <property type="component" value="Linkage Group LG12"/>
</dbReference>
<sequence>MNRNNESVKQLLHLLKLVCNERDEARDQIQNLFIKIMPSMHNTTMISDCVAIDQFHQLQQSPLMKPTEANSNSLFDPVTSPEFSNINNNTSFVLSNGFHGSGSVPIIDHATLMMERMIKGKALPQKGNLLQAVIEAGMLMETLLAAIPLKYEFCLGLNFELCHLNATLN</sequence>
<evidence type="ECO:0000313" key="1">
    <source>
        <dbReference type="EMBL" id="KAI3684841.1"/>
    </source>
</evidence>
<reference evidence="2" key="1">
    <citation type="journal article" date="2022" name="Mol. Ecol. Resour.">
        <title>The genomes of chicory, endive, great burdock and yacon provide insights into Asteraceae palaeo-polyploidization history and plant inulin production.</title>
        <authorList>
            <person name="Fan W."/>
            <person name="Wang S."/>
            <person name="Wang H."/>
            <person name="Wang A."/>
            <person name="Jiang F."/>
            <person name="Liu H."/>
            <person name="Zhao H."/>
            <person name="Xu D."/>
            <person name="Zhang Y."/>
        </authorList>
    </citation>
    <scope>NUCLEOTIDE SEQUENCE [LARGE SCALE GENOMIC DNA]</scope>
    <source>
        <strain evidence="2">cv. Niubang</strain>
    </source>
</reference>
<accession>A0ACB8YHV3</accession>
<dbReference type="EMBL" id="CM042058">
    <property type="protein sequence ID" value="KAI3684841.1"/>
    <property type="molecule type" value="Genomic_DNA"/>
</dbReference>
<organism evidence="1 2">
    <name type="scientific">Arctium lappa</name>
    <name type="common">Greater burdock</name>
    <name type="synonym">Lappa major</name>
    <dbReference type="NCBI Taxonomy" id="4217"/>
    <lineage>
        <taxon>Eukaryota</taxon>
        <taxon>Viridiplantae</taxon>
        <taxon>Streptophyta</taxon>
        <taxon>Embryophyta</taxon>
        <taxon>Tracheophyta</taxon>
        <taxon>Spermatophyta</taxon>
        <taxon>Magnoliopsida</taxon>
        <taxon>eudicotyledons</taxon>
        <taxon>Gunneridae</taxon>
        <taxon>Pentapetalae</taxon>
        <taxon>asterids</taxon>
        <taxon>campanulids</taxon>
        <taxon>Asterales</taxon>
        <taxon>Asteraceae</taxon>
        <taxon>Carduoideae</taxon>
        <taxon>Cardueae</taxon>
        <taxon>Arctiinae</taxon>
        <taxon>Arctium</taxon>
    </lineage>
</organism>